<dbReference type="Proteomes" id="UP001652642">
    <property type="component" value="Chromosome 5"/>
</dbReference>
<feature type="compositionally biased region" description="Basic and acidic residues" evidence="1">
    <location>
        <begin position="982"/>
        <end position="999"/>
    </location>
</feature>
<feature type="region of interest" description="Disordered" evidence="1">
    <location>
        <begin position="3016"/>
        <end position="3101"/>
    </location>
</feature>
<feature type="compositionally biased region" description="Basic and acidic residues" evidence="1">
    <location>
        <begin position="609"/>
        <end position="637"/>
    </location>
</feature>
<protein>
    <submittedName>
        <fullName evidence="3">Uncharacterized protein isoform X1</fullName>
    </submittedName>
</protein>
<feature type="region of interest" description="Disordered" evidence="1">
    <location>
        <begin position="122"/>
        <end position="155"/>
    </location>
</feature>
<accession>A0ABM5GLG9</accession>
<feature type="region of interest" description="Disordered" evidence="1">
    <location>
        <begin position="532"/>
        <end position="569"/>
    </location>
</feature>
<feature type="region of interest" description="Disordered" evidence="1">
    <location>
        <begin position="1517"/>
        <end position="1549"/>
    </location>
</feature>
<feature type="region of interest" description="Disordered" evidence="1">
    <location>
        <begin position="1264"/>
        <end position="1353"/>
    </location>
</feature>
<feature type="compositionally biased region" description="Polar residues" evidence="1">
    <location>
        <begin position="1692"/>
        <end position="1718"/>
    </location>
</feature>
<feature type="compositionally biased region" description="Basic and acidic residues" evidence="1">
    <location>
        <begin position="887"/>
        <end position="908"/>
    </location>
</feature>
<feature type="compositionally biased region" description="Basic and acidic residues" evidence="1">
    <location>
        <begin position="2036"/>
        <end position="2047"/>
    </location>
</feature>
<feature type="region of interest" description="Disordered" evidence="1">
    <location>
        <begin position="1587"/>
        <end position="1753"/>
    </location>
</feature>
<feature type="compositionally biased region" description="Basic and acidic residues" evidence="1">
    <location>
        <begin position="2777"/>
        <end position="2788"/>
    </location>
</feature>
<feature type="region of interest" description="Disordered" evidence="1">
    <location>
        <begin position="1188"/>
        <end position="1240"/>
    </location>
</feature>
<feature type="compositionally biased region" description="Polar residues" evidence="1">
    <location>
        <begin position="1005"/>
        <end position="1018"/>
    </location>
</feature>
<feature type="region of interest" description="Disordered" evidence="1">
    <location>
        <begin position="1769"/>
        <end position="2186"/>
    </location>
</feature>
<feature type="region of interest" description="Disordered" evidence="1">
    <location>
        <begin position="600"/>
        <end position="1043"/>
    </location>
</feature>
<feature type="compositionally biased region" description="Basic and acidic residues" evidence="1">
    <location>
        <begin position="1635"/>
        <end position="1648"/>
    </location>
</feature>
<feature type="region of interest" description="Disordered" evidence="1">
    <location>
        <begin position="3150"/>
        <end position="3170"/>
    </location>
</feature>
<dbReference type="GeneID" id="110090279"/>
<evidence type="ECO:0000313" key="3">
    <source>
        <dbReference type="RefSeq" id="XP_072858507.1"/>
    </source>
</evidence>
<feature type="compositionally biased region" description="Basic and acidic residues" evidence="1">
    <location>
        <begin position="2761"/>
        <end position="2770"/>
    </location>
</feature>
<feature type="region of interest" description="Disordered" evidence="1">
    <location>
        <begin position="2235"/>
        <end position="2259"/>
    </location>
</feature>
<feature type="compositionally biased region" description="Basic and acidic residues" evidence="1">
    <location>
        <begin position="2900"/>
        <end position="2928"/>
    </location>
</feature>
<feature type="compositionally biased region" description="Basic and acidic residues" evidence="1">
    <location>
        <begin position="2286"/>
        <end position="2311"/>
    </location>
</feature>
<reference evidence="3" key="1">
    <citation type="submission" date="2025-08" db="UniProtKB">
        <authorList>
            <consortium name="RefSeq"/>
        </authorList>
    </citation>
    <scope>IDENTIFICATION</scope>
</reference>
<feature type="compositionally biased region" description="Basic and acidic residues" evidence="1">
    <location>
        <begin position="1812"/>
        <end position="1825"/>
    </location>
</feature>
<feature type="compositionally biased region" description="Basic and acidic residues" evidence="1">
    <location>
        <begin position="1310"/>
        <end position="1323"/>
    </location>
</feature>
<feature type="compositionally biased region" description="Polar residues" evidence="1">
    <location>
        <begin position="141"/>
        <end position="154"/>
    </location>
</feature>
<feature type="compositionally biased region" description="Polar residues" evidence="1">
    <location>
        <begin position="2143"/>
        <end position="2155"/>
    </location>
</feature>
<proteinExistence type="predicted"/>
<feature type="region of interest" description="Disordered" evidence="1">
    <location>
        <begin position="1"/>
        <end position="20"/>
    </location>
</feature>
<feature type="compositionally biased region" description="Polar residues" evidence="1">
    <location>
        <begin position="3325"/>
        <end position="3336"/>
    </location>
</feature>
<feature type="region of interest" description="Disordered" evidence="1">
    <location>
        <begin position="3191"/>
        <end position="3336"/>
    </location>
</feature>
<feature type="compositionally biased region" description="Basic and acidic residues" evidence="1">
    <location>
        <begin position="1212"/>
        <end position="1237"/>
    </location>
</feature>
<feature type="compositionally biased region" description="Basic and acidic residues" evidence="1">
    <location>
        <begin position="3191"/>
        <end position="3212"/>
    </location>
</feature>
<feature type="compositionally biased region" description="Basic and acidic residues" evidence="1">
    <location>
        <begin position="1870"/>
        <end position="1887"/>
    </location>
</feature>
<feature type="compositionally biased region" description="Basic and acidic residues" evidence="1">
    <location>
        <begin position="949"/>
        <end position="967"/>
    </location>
</feature>
<feature type="compositionally biased region" description="Basic and acidic residues" evidence="1">
    <location>
        <begin position="791"/>
        <end position="807"/>
    </location>
</feature>
<feature type="compositionally biased region" description="Basic and acidic residues" evidence="1">
    <location>
        <begin position="2355"/>
        <end position="2366"/>
    </location>
</feature>
<evidence type="ECO:0000256" key="1">
    <source>
        <dbReference type="SAM" id="MobiDB-lite"/>
    </source>
</evidence>
<organism evidence="2 3">
    <name type="scientific">Pogona vitticeps</name>
    <name type="common">central bearded dragon</name>
    <dbReference type="NCBI Taxonomy" id="103695"/>
    <lineage>
        <taxon>Eukaryota</taxon>
        <taxon>Metazoa</taxon>
        <taxon>Chordata</taxon>
        <taxon>Craniata</taxon>
        <taxon>Vertebrata</taxon>
        <taxon>Euteleostomi</taxon>
        <taxon>Lepidosauria</taxon>
        <taxon>Squamata</taxon>
        <taxon>Bifurcata</taxon>
        <taxon>Unidentata</taxon>
        <taxon>Episquamata</taxon>
        <taxon>Toxicofera</taxon>
        <taxon>Iguania</taxon>
        <taxon>Acrodonta</taxon>
        <taxon>Agamidae</taxon>
        <taxon>Amphibolurinae</taxon>
        <taxon>Pogona</taxon>
    </lineage>
</organism>
<feature type="compositionally biased region" description="Basic and acidic residues" evidence="1">
    <location>
        <begin position="3259"/>
        <end position="3275"/>
    </location>
</feature>
<feature type="compositionally biased region" description="Basic and acidic residues" evidence="1">
    <location>
        <begin position="1410"/>
        <end position="1433"/>
    </location>
</feature>
<feature type="region of interest" description="Disordered" evidence="1">
    <location>
        <begin position="2897"/>
        <end position="2928"/>
    </location>
</feature>
<feature type="compositionally biased region" description="Basic and acidic residues" evidence="1">
    <location>
        <begin position="1837"/>
        <end position="1853"/>
    </location>
</feature>
<feature type="compositionally biased region" description="Basic and acidic residues" evidence="1">
    <location>
        <begin position="1906"/>
        <end position="1925"/>
    </location>
</feature>
<feature type="compositionally biased region" description="Basic and acidic residues" evidence="1">
    <location>
        <begin position="2455"/>
        <end position="2492"/>
    </location>
</feature>
<gene>
    <name evidence="3" type="primary">LOC110090279</name>
</gene>
<feature type="compositionally biased region" description="Basic and acidic residues" evidence="1">
    <location>
        <begin position="546"/>
        <end position="561"/>
    </location>
</feature>
<feature type="region of interest" description="Disordered" evidence="1">
    <location>
        <begin position="2716"/>
        <end position="2849"/>
    </location>
</feature>
<feature type="compositionally biased region" description="Basic and acidic residues" evidence="1">
    <location>
        <begin position="2973"/>
        <end position="2992"/>
    </location>
</feature>
<feature type="compositionally biased region" description="Polar residues" evidence="1">
    <location>
        <begin position="1960"/>
        <end position="1971"/>
    </location>
</feature>
<feature type="compositionally biased region" description="Basic and acidic residues" evidence="1">
    <location>
        <begin position="723"/>
        <end position="738"/>
    </location>
</feature>
<feature type="compositionally biased region" description="Basic and acidic residues" evidence="1">
    <location>
        <begin position="1336"/>
        <end position="1346"/>
    </location>
</feature>
<feature type="region of interest" description="Disordered" evidence="1">
    <location>
        <begin position="1058"/>
        <end position="1136"/>
    </location>
</feature>
<feature type="compositionally biased region" description="Basic and acidic residues" evidence="1">
    <location>
        <begin position="1078"/>
        <end position="1114"/>
    </location>
</feature>
<feature type="region of interest" description="Disordered" evidence="1">
    <location>
        <begin position="2944"/>
        <end position="2992"/>
    </location>
</feature>
<feature type="region of interest" description="Disordered" evidence="1">
    <location>
        <begin position="1395"/>
        <end position="1503"/>
    </location>
</feature>
<dbReference type="RefSeq" id="XP_072858507.1">
    <property type="nucleotide sequence ID" value="XM_073002406.1"/>
</dbReference>
<evidence type="ECO:0000313" key="2">
    <source>
        <dbReference type="Proteomes" id="UP001652642"/>
    </source>
</evidence>
<feature type="compositionally biased region" description="Polar residues" evidence="1">
    <location>
        <begin position="1324"/>
        <end position="1333"/>
    </location>
</feature>
<name>A0ABM5GLG9_9SAUR</name>
<feature type="compositionally biased region" description="Basic and acidic residues" evidence="1">
    <location>
        <begin position="2723"/>
        <end position="2748"/>
    </location>
</feature>
<sequence>MAARRSSPEDPSGLQHGPFQTPTERARLAAAVHQVFGGQPWGSCCSDVLSEVLPEAGQRCSLKLQLFWDFQLLDSDHDGYLSAREAELLLAQVPGAQATGEAGQRFLQSRRPGVAWRDIEDWLSRGPPLPPDGAGTHSRRSYYSGQGAGSQVSTPLPLWGARRQTEPLLERWDPGGFATPLGEQFSGTVAALERKYRVLRRRLCAEMLQAHYGQAAWDSLSPNEKEDKLSELAMLVDFSLREGSLLSLNSLPGALHPLRSGTQTFEGDPAVAPHDCLATEEGTAAHALQLLQGKRQAEVASLMTQRRLLVGSNLEMSRRLLHLHAQAELIQKEASFSAALLVLELLTGERFWDSQPATPEACHQELAGLRLTTGRRPKAAWRETETAPGRSMTQVLLDRLLLQQERDRSTLVHLLWTLTDPEITRERGHDETPLSPLGAGVQGDEVSPGLQGIVSQMLAQKRLEAVARRVDVSWQDCAVAVLMDLQQEQQQELSQAIEDLVGIASGREGEASPTLYESLLARLQEPPLMPLIRRRQPWPSTSWQMGREKEAVPADEMEKAVDGGGQPSLKEKQERLVTPAQGPPQAFDLPDGVEEKTLPTQETLAPLPQEREEPEATPRQLEREALQAHQDLQEKRPALQISDMGPSEAPYNQQQKVPGLSPFQGILLKKSKSLDPQELSQVRVEEPWGSPQVQLGCVHPQGPQPQGPRKAEIQEGSQAEGPSSKDRVQNWEFPERGQELVQSPAPLQKEPGVSVVEEGPDLKAPGASSRERPVPCSQAQGKTEAGLALRETTEAQENLKRSLEIREQVGALRKPEALPPQAGLARKAKSLESEATSRTQGGREQENLLTPEMPQGIPLEGTQKGLDLPQGMLWEVPDALTAPQTREGLRASGREQEGPESQGKEQLHRHAQGPMGPEGVLPHIPGPLQGDRRGRVVQETGSPQGPYLPEERVLETARDQREPELSRPQDLPLHGNLWRKSKSLELRRAPGTEPQESRGLHGASPQVQDLQNMDTRTLTLRGHKQAEGSGSSEIRSHRPEETCLKKEEALQVIRMKQEEGRSDALQNVEEMGALLPKDGQEAESQRSQEVPLEKTPSRDLMESPERHPHERKGLEISYVQEAAPETQAGISQELRRRETPPLLWRVLWQKAKSFELSKRDVLRRPELELALAQEITQGELGAAQFPQEMKETSLVQPQDKPEMGPETQTPQEPRHSEILSNQRKVEAEKATQGEKPHQILKMSGIPLDARVEPSNISGEIWALSPQETRKPEAPAIQEGPQGSPEMLQSQGFPQKEVKLASHLGTSVQGEPKEPQLSERKTLENRQAQDTISQKDVWVHQPEEGRNPESPPLLWAASGIKSKSFELAKADASEARDLGRSQRVQSQKKVQMNLKLKEPYGSKHPSVISSRELREDDATQVQAEKESLKEEKIGFVDSQGAVPQKETPQPQESETLKHPLLQEKRGFLDEKKMEFRRPHDQGIPQINLSETPQKGAGRLKEPEVVFQELGVPQALQPYEKECHEILEPQEDGSPPKTVLHHQEGRSSETPPLLWGVLELKAKSFELQKPKVFQTQDMRRMEPAFLAQRVSQEGPRASQVHGVHGLQRVLLQGEPPLATRAPETQADGPPGPLGPAEQRELLVQTEEKSSHTLKASDSQEESTPPMPQIQHRLLQDSNVVPVLQHQKLGRLETHQAQASSPRRPATSQSTIIQQQGFEQASRQRGEETPGSPPWPPSAEMETGLPQHPKRTSPETPPLFWWALELAQRGRLHRGGLAPSHPQEEPPATARQVGLERQPKATEAGSFVVSSQGVEKARVRNGVSREEGATSMGELLSPQEKTDSKSPQLQEERSLKGESVSCGWSVSQLCESRALEGMEAKEPPKAKDEVLEAQGRRKRQPAPLQKSTQIERDPQDAEGSQRDLEDLKSSLLQGKGSPIWDSKERDPFHDQGSAPSQEKPDSPHSSSTSLQTQEMLKGEPGGGGPSGGPQVLGQKETPLESAENLEGVKLGDCTAAETPEDQRKAEGLLPPGKLIRKSKSLDLTKLRDPDSQDVWQQEAPQAHGEKTSSEAFQVPEELQMKPPKLHMPEASEAQSTGNVPRGRDAESQTSPQGILGGISEPLQLMEPEVPQSQELKGHVALHPRGSPQSHPENLTLQGRTDPKALCPQGHCEGGGSCNSVGKDKPGEMHGVLQRSASTFLLQEAAESQKAQLRKSKSLEPQERSAVLLQGLKETATLQASESAKEYPQVLESCGNDPPHCDATEMENMALQDLQVLRNEVQSPTQQEKSPLEDSAPQKRENGPDLLGAREDVPLKMETFQGVEEMEVPQPPRAPQVKDAPVQIPGVMEANAGSSVSLEPKDSKNERTLRLQETPMKEATSLESPTEWPITGSEAKAFGSWRTLGKSKSLDSGEFRALQSKPLGRNEDSPELQNINKLGMPSPQRKLQEQLRAPQETLPLHEHLQEDSQNQDERGSEVQRKHQVESEPVKVQEPMRNEGPAVCFQNHEDTEMFSFKKCEELEDRSFQEHSPREGECLAMERGKQVEQDPQGLEENQLLDSQEKGDVQSPALLRNLIRKSKTLGFEFPRRSDVGQIQDVPKSESPRGQVTLKLGTRLPHEQREQGAHRLEQLSQLDVLRPQKMLNMVGGTLGLLEHLDPQRLAHEMEDEAVATQISPCDSEDFLQEQNGEPRAALRAVLPHDIPQLGIKLLQELGELPDEPEALRPQGLKDEGALHPQETRDAPDTEEHRTMEPGRASGLQIPPDQEWRGVEAHHPRPVHQKVSEVRREELEKQLLLQSPQKAQGPFQTPGVVTEAPDGSARFPILEGSRRVQPLEGLPEASPRVPEAMGPPHLQSQEGLLLKDLQKSPQFGWEPLKAEGEMIGGEPGTPVSPEELQKAWLTNSRSREAKERSRTARAVQHQDRTGPAEGLHTWERSLDSPQMATCQRPLERHPQGLGSQETAKKMRTPGIHSPQNLTEREAHPVDEAFTREQEASRLEERRPIRLYRREWELQMEMEALGADPQTESPACEEWSEAGTWSEEGAPQKTLLTPGVSPLDLGHPEPGATSRRLQTSQPWEEEATETWKPTTAVPMLSPPSPGRDVEEPRWEMAAFRTGLSREASICVAQGGRPSRLPQEDMQADGEGTTGPIVLEEEEEEEARPWQPPPPRPPCREKAFIWCSRQEKEEALRRLAEIQAEGGRRHQRDKERQSLRFQERLSIAKHRRMQDDLLGGSPSERWLLSAARPGPRRTEKGREASPGAGEARKDLRHAVQEREKHAPVQGTLEPAGGPQGGESPARMASRPMSPEGLPLGRAGRFLQGGGCDEQGPPQQSGCRSHEG</sequence>
<feature type="compositionally biased region" description="Polar residues" evidence="1">
    <location>
        <begin position="2276"/>
        <end position="2285"/>
    </location>
</feature>
<feature type="compositionally biased region" description="Basic and acidic residues" evidence="1">
    <location>
        <begin position="1453"/>
        <end position="1479"/>
    </location>
</feature>
<keyword evidence="2" id="KW-1185">Reference proteome</keyword>
<feature type="region of interest" description="Disordered" evidence="1">
    <location>
        <begin position="2274"/>
        <end position="2501"/>
    </location>
</feature>
<feature type="compositionally biased region" description="Basic and acidic residues" evidence="1">
    <location>
        <begin position="1034"/>
        <end position="1043"/>
    </location>
</feature>